<evidence type="ECO:0000313" key="3">
    <source>
        <dbReference type="Proteomes" id="UP000199206"/>
    </source>
</evidence>
<dbReference type="Pfam" id="PF04657">
    <property type="entry name" value="DMT_YdcZ"/>
    <property type="match status" value="1"/>
</dbReference>
<sequence>MTSGLLFSAIAFVGGILLAVQAPTNALVGRAAGSPLMAALISFAVGIVALGAMALATGTARWTPEMRALPPYVWLGGLYGAFFVAAAAFLAPRIGAGALLTAAIAGQLLAGLVLDRYGLLGLPRHDLSLPRIAGAVLVLAGAALVGRS</sequence>
<feature type="transmembrane region" description="Helical" evidence="1">
    <location>
        <begin position="72"/>
        <end position="91"/>
    </location>
</feature>
<dbReference type="InterPro" id="IPR006750">
    <property type="entry name" value="YdcZ"/>
</dbReference>
<dbReference type="Proteomes" id="UP000199206">
    <property type="component" value="Unassembled WGS sequence"/>
</dbReference>
<feature type="transmembrane region" description="Helical" evidence="1">
    <location>
        <begin position="36"/>
        <end position="60"/>
    </location>
</feature>
<dbReference type="OrthoDB" id="370053at2"/>
<dbReference type="STRING" id="1166340.SAMN05192583_1307"/>
<keyword evidence="3" id="KW-1185">Reference proteome</keyword>
<protein>
    <submittedName>
        <fullName evidence="2">Transporter family-2 protein</fullName>
    </submittedName>
</protein>
<dbReference type="PANTHER" id="PTHR34821">
    <property type="entry name" value="INNER MEMBRANE PROTEIN YDCZ"/>
    <property type="match status" value="1"/>
</dbReference>
<dbReference type="RefSeq" id="WP_093664626.1">
    <property type="nucleotide sequence ID" value="NZ_FOCF01000002.1"/>
</dbReference>
<name>A0A1H8BC96_9SPHN</name>
<accession>A0A1H8BC96</accession>
<keyword evidence="1" id="KW-0812">Transmembrane</keyword>
<gene>
    <name evidence="2" type="ORF">SAMN05192583_1307</name>
</gene>
<evidence type="ECO:0000313" key="2">
    <source>
        <dbReference type="EMBL" id="SEM80505.1"/>
    </source>
</evidence>
<evidence type="ECO:0000256" key="1">
    <source>
        <dbReference type="SAM" id="Phobius"/>
    </source>
</evidence>
<feature type="transmembrane region" description="Helical" evidence="1">
    <location>
        <begin position="129"/>
        <end position="146"/>
    </location>
</feature>
<reference evidence="3" key="1">
    <citation type="submission" date="2016-10" db="EMBL/GenBank/DDBJ databases">
        <authorList>
            <person name="Varghese N."/>
            <person name="Submissions S."/>
        </authorList>
    </citation>
    <scope>NUCLEOTIDE SEQUENCE [LARGE SCALE GENOMIC DNA]</scope>
    <source>
        <strain evidence="3">S6-262</strain>
    </source>
</reference>
<feature type="transmembrane region" description="Helical" evidence="1">
    <location>
        <begin position="97"/>
        <end position="117"/>
    </location>
</feature>
<dbReference type="EMBL" id="FOCF01000002">
    <property type="protein sequence ID" value="SEM80505.1"/>
    <property type="molecule type" value="Genomic_DNA"/>
</dbReference>
<keyword evidence="1" id="KW-0472">Membrane</keyword>
<dbReference type="GO" id="GO:0005886">
    <property type="term" value="C:plasma membrane"/>
    <property type="evidence" value="ECO:0007669"/>
    <property type="project" value="TreeGrafter"/>
</dbReference>
<proteinExistence type="predicted"/>
<dbReference type="AlphaFoldDB" id="A0A1H8BC96"/>
<keyword evidence="1" id="KW-1133">Transmembrane helix</keyword>
<organism evidence="2 3">
    <name type="scientific">Sphingomonas gellani</name>
    <dbReference type="NCBI Taxonomy" id="1166340"/>
    <lineage>
        <taxon>Bacteria</taxon>
        <taxon>Pseudomonadati</taxon>
        <taxon>Pseudomonadota</taxon>
        <taxon>Alphaproteobacteria</taxon>
        <taxon>Sphingomonadales</taxon>
        <taxon>Sphingomonadaceae</taxon>
        <taxon>Sphingomonas</taxon>
    </lineage>
</organism>
<dbReference type="PANTHER" id="PTHR34821:SF2">
    <property type="entry name" value="INNER MEMBRANE PROTEIN YDCZ"/>
    <property type="match status" value="1"/>
</dbReference>